<feature type="binding site" evidence="7">
    <location>
        <position position="180"/>
    </location>
    <ligand>
        <name>S-adenosyl-L-methionine</name>
        <dbReference type="ChEBI" id="CHEBI:59789"/>
    </ligand>
</feature>
<evidence type="ECO:0000256" key="5">
    <source>
        <dbReference type="ARBA" id="ARBA00022691"/>
    </source>
</evidence>
<protein>
    <recommendedName>
        <fullName evidence="2 8">Site-specific DNA-methyltransferase (adenine-specific)</fullName>
        <ecNumber evidence="2 8">2.1.1.72</ecNumber>
    </recommendedName>
</protein>
<name>A0AA95G4X0_KLUIN</name>
<gene>
    <name evidence="9" type="ORF">QBD33_09030</name>
</gene>
<dbReference type="NCBIfam" id="TIGR00571">
    <property type="entry name" value="dam"/>
    <property type="match status" value="1"/>
</dbReference>
<dbReference type="InterPro" id="IPR029063">
    <property type="entry name" value="SAM-dependent_MTases_sf"/>
</dbReference>
<sequence length="273" mass="30380">MSKPFLKWAGGKFTQLNDLFPYIPGGKRLIEPFVGGGSVFLGSEKHSSFLLADVNPDLINLYQMLSVVPDTVECSARWMFEKMGTPENYELIRQEFNGQALDVAERAAAFLYLNRHCFNGLMRYNLSHQFNVGWGKYKSPYFPEKELKAFADKAHSCVFMTAGFRRTIGLAGNGDVVYCDPPYEPMPGTSGFTAYSAGGFSWDNQIELVECCVAAHKRGASVVISNSTAPNIIELYEQHGFVLNTIPARRSISCKSSTREVAKDLVAVLEVRE</sequence>
<dbReference type="Gene3D" id="3.40.50.150">
    <property type="entry name" value="Vaccinia Virus protein VP39"/>
    <property type="match status" value="1"/>
</dbReference>
<dbReference type="GO" id="GO:0006298">
    <property type="term" value="P:mismatch repair"/>
    <property type="evidence" value="ECO:0007669"/>
    <property type="project" value="TreeGrafter"/>
</dbReference>
<keyword evidence="5 8" id="KW-0949">S-adenosyl-L-methionine</keyword>
<dbReference type="GO" id="GO:0043565">
    <property type="term" value="F:sequence-specific DNA binding"/>
    <property type="evidence" value="ECO:0007669"/>
    <property type="project" value="TreeGrafter"/>
</dbReference>
<dbReference type="InterPro" id="IPR012327">
    <property type="entry name" value="MeTrfase_D12"/>
</dbReference>
<dbReference type="InterPro" id="IPR023095">
    <property type="entry name" value="Ade_MeTrfase_dom_2"/>
</dbReference>
<dbReference type="GO" id="GO:0032259">
    <property type="term" value="P:methylation"/>
    <property type="evidence" value="ECO:0007669"/>
    <property type="project" value="UniProtKB-KW"/>
</dbReference>
<proteinExistence type="inferred from homology"/>
<feature type="binding site" evidence="7">
    <location>
        <position position="12"/>
    </location>
    <ligand>
        <name>S-adenosyl-L-methionine</name>
        <dbReference type="ChEBI" id="CHEBI:59789"/>
    </ligand>
</feature>
<dbReference type="EC" id="2.1.1.72" evidence="2 8"/>
<dbReference type="PIRSF" id="PIRSF000398">
    <property type="entry name" value="M_m6A_EcoRV"/>
    <property type="match status" value="1"/>
</dbReference>
<organism evidence="9 10">
    <name type="scientific">Kluyvera intermedia</name>
    <name type="common">Enterobacter intermedius</name>
    <dbReference type="NCBI Taxonomy" id="61648"/>
    <lineage>
        <taxon>Bacteria</taxon>
        <taxon>Pseudomonadati</taxon>
        <taxon>Pseudomonadota</taxon>
        <taxon>Gammaproteobacteria</taxon>
        <taxon>Enterobacterales</taxon>
        <taxon>Enterobacteriaceae</taxon>
        <taxon>Kluyvera</taxon>
    </lineage>
</organism>
<dbReference type="Proteomes" id="UP001177527">
    <property type="component" value="Chromosome"/>
</dbReference>
<evidence type="ECO:0000256" key="4">
    <source>
        <dbReference type="ARBA" id="ARBA00022679"/>
    </source>
</evidence>
<accession>A0AA95G4X0</accession>
<evidence type="ECO:0000313" key="10">
    <source>
        <dbReference type="Proteomes" id="UP001177527"/>
    </source>
</evidence>
<evidence type="ECO:0000313" key="9">
    <source>
        <dbReference type="EMBL" id="WGL57877.1"/>
    </source>
</evidence>
<keyword evidence="4 8" id="KW-0808">Transferase</keyword>
<evidence type="ECO:0000256" key="7">
    <source>
        <dbReference type="PIRSR" id="PIRSR000398-1"/>
    </source>
</evidence>
<evidence type="ECO:0000256" key="1">
    <source>
        <dbReference type="ARBA" id="ARBA00006594"/>
    </source>
</evidence>
<dbReference type="PANTHER" id="PTHR30481:SF3">
    <property type="entry name" value="DNA ADENINE METHYLASE"/>
    <property type="match status" value="1"/>
</dbReference>
<dbReference type="SUPFAM" id="SSF53335">
    <property type="entry name" value="S-adenosyl-L-methionine-dependent methyltransferases"/>
    <property type="match status" value="1"/>
</dbReference>
<dbReference type="PRINTS" id="PR00505">
    <property type="entry name" value="D12N6MTFRASE"/>
</dbReference>
<dbReference type="GO" id="GO:0009007">
    <property type="term" value="F:site-specific DNA-methyltransferase (adenine-specific) activity"/>
    <property type="evidence" value="ECO:0007669"/>
    <property type="project" value="UniProtKB-UniRule"/>
</dbReference>
<dbReference type="PANTHER" id="PTHR30481">
    <property type="entry name" value="DNA ADENINE METHYLASE"/>
    <property type="match status" value="1"/>
</dbReference>
<dbReference type="PROSITE" id="PS00092">
    <property type="entry name" value="N6_MTASE"/>
    <property type="match status" value="1"/>
</dbReference>
<comment type="similarity">
    <text evidence="1 8">Belongs to the N(4)/N(6)-methyltransferase family.</text>
</comment>
<dbReference type="Pfam" id="PF02086">
    <property type="entry name" value="MethyltransfD12"/>
    <property type="match status" value="1"/>
</dbReference>
<evidence type="ECO:0000256" key="3">
    <source>
        <dbReference type="ARBA" id="ARBA00022603"/>
    </source>
</evidence>
<dbReference type="AlphaFoldDB" id="A0AA95G4X0"/>
<dbReference type="EMBL" id="CP123488">
    <property type="protein sequence ID" value="WGL57877.1"/>
    <property type="molecule type" value="Genomic_DNA"/>
</dbReference>
<dbReference type="GO" id="GO:0009307">
    <property type="term" value="P:DNA restriction-modification system"/>
    <property type="evidence" value="ECO:0007669"/>
    <property type="project" value="InterPro"/>
</dbReference>
<evidence type="ECO:0000256" key="2">
    <source>
        <dbReference type="ARBA" id="ARBA00011900"/>
    </source>
</evidence>
<dbReference type="RefSeq" id="WP_280558459.1">
    <property type="nucleotide sequence ID" value="NZ_CP123488.1"/>
</dbReference>
<dbReference type="InterPro" id="IPR002052">
    <property type="entry name" value="DNA_methylase_N6_adenine_CS"/>
</dbReference>
<comment type="catalytic activity">
    <reaction evidence="6 8">
        <text>a 2'-deoxyadenosine in DNA + S-adenosyl-L-methionine = an N(6)-methyl-2'-deoxyadenosine in DNA + S-adenosyl-L-homocysteine + H(+)</text>
        <dbReference type="Rhea" id="RHEA:15197"/>
        <dbReference type="Rhea" id="RHEA-COMP:12418"/>
        <dbReference type="Rhea" id="RHEA-COMP:12419"/>
        <dbReference type="ChEBI" id="CHEBI:15378"/>
        <dbReference type="ChEBI" id="CHEBI:57856"/>
        <dbReference type="ChEBI" id="CHEBI:59789"/>
        <dbReference type="ChEBI" id="CHEBI:90615"/>
        <dbReference type="ChEBI" id="CHEBI:90616"/>
        <dbReference type="EC" id="2.1.1.72"/>
    </reaction>
</comment>
<feature type="binding site" evidence="7">
    <location>
        <position position="53"/>
    </location>
    <ligand>
        <name>S-adenosyl-L-methionine</name>
        <dbReference type="ChEBI" id="CHEBI:59789"/>
    </ligand>
</feature>
<dbReference type="Gene3D" id="1.10.1020.10">
    <property type="entry name" value="Adenine-specific Methyltransferase, Domain 2"/>
    <property type="match status" value="1"/>
</dbReference>
<dbReference type="InterPro" id="IPR012263">
    <property type="entry name" value="M_m6A_EcoRV"/>
</dbReference>
<reference evidence="9" key="1">
    <citation type="submission" date="2023-04" db="EMBL/GenBank/DDBJ databases">
        <title>APH(3)-Id, a novel chromosomal aminoglycoside phosphotransferase, identified from an environmental isolate of Kluyvera intermedia DW18.</title>
        <authorList>
            <person name="Sha Y."/>
        </authorList>
    </citation>
    <scope>NUCLEOTIDE SEQUENCE</scope>
    <source>
        <strain evidence="9">DW18</strain>
    </source>
</reference>
<feature type="binding site" evidence="7">
    <location>
        <position position="8"/>
    </location>
    <ligand>
        <name>S-adenosyl-L-methionine</name>
        <dbReference type="ChEBI" id="CHEBI:59789"/>
    </ligand>
</feature>
<evidence type="ECO:0000256" key="8">
    <source>
        <dbReference type="RuleBase" id="RU361257"/>
    </source>
</evidence>
<dbReference type="GO" id="GO:1904047">
    <property type="term" value="F:S-adenosyl-L-methionine binding"/>
    <property type="evidence" value="ECO:0007669"/>
    <property type="project" value="TreeGrafter"/>
</dbReference>
<keyword evidence="3 8" id="KW-0489">Methyltransferase</keyword>
<evidence type="ECO:0000256" key="6">
    <source>
        <dbReference type="ARBA" id="ARBA00047942"/>
    </source>
</evidence>
<dbReference type="REBASE" id="712233">
    <property type="entry name" value="M.KinDW18ORF9030P"/>
</dbReference>